<dbReference type="EMBL" id="JAFEMO010000010">
    <property type="protein sequence ID" value="KAH7560678.1"/>
    <property type="molecule type" value="Genomic_DNA"/>
</dbReference>
<dbReference type="SMART" id="SM00981">
    <property type="entry name" value="THUMP"/>
    <property type="match status" value="1"/>
</dbReference>
<comment type="caution">
    <text evidence="4">The sequence shown here is derived from an EMBL/GenBank/DDBJ whole genome shotgun (WGS) entry which is preliminary data.</text>
</comment>
<dbReference type="CDD" id="cd11717">
    <property type="entry name" value="THUMP_THUMPD1_like"/>
    <property type="match status" value="1"/>
</dbReference>
<evidence type="ECO:0000256" key="2">
    <source>
        <dbReference type="SAM" id="MobiDB-lite"/>
    </source>
</evidence>
<dbReference type="InterPro" id="IPR004114">
    <property type="entry name" value="THUMP_dom"/>
</dbReference>
<evidence type="ECO:0000313" key="5">
    <source>
        <dbReference type="Proteomes" id="UP000827721"/>
    </source>
</evidence>
<feature type="compositionally biased region" description="Basic residues" evidence="2">
    <location>
        <begin position="16"/>
        <end position="34"/>
    </location>
</feature>
<feature type="region of interest" description="Disordered" evidence="2">
    <location>
        <begin position="1"/>
        <end position="37"/>
    </location>
</feature>
<feature type="compositionally biased region" description="Basic and acidic residues" evidence="2">
    <location>
        <begin position="164"/>
        <end position="188"/>
    </location>
</feature>
<evidence type="ECO:0000313" key="4">
    <source>
        <dbReference type="EMBL" id="KAH7560678.1"/>
    </source>
</evidence>
<name>A0ABQ8HI42_9ROSI</name>
<gene>
    <name evidence="4" type="ORF">JRO89_XS10G0069700</name>
</gene>
<dbReference type="PANTHER" id="PTHR13452:SF10">
    <property type="entry name" value="THUMP DOMAIN-CONTAINING PROTEIN 1"/>
    <property type="match status" value="1"/>
</dbReference>
<dbReference type="Gene3D" id="3.30.2300.10">
    <property type="entry name" value="THUMP superfamily"/>
    <property type="match status" value="1"/>
</dbReference>
<feature type="domain" description="THUMP" evidence="3">
    <location>
        <begin position="260"/>
        <end position="366"/>
    </location>
</feature>
<dbReference type="SUPFAM" id="SSF143437">
    <property type="entry name" value="THUMP domain-like"/>
    <property type="match status" value="1"/>
</dbReference>
<sequence length="383" mass="42658">MAAENKPNAATTTFNKGKKRKQFRPHNRPVKKKGAYPLRPGVQGFFLTCDGGRERQASHEVINVIDSILVYEELVHGKGADMKLAGVPNKPLNKKIIFASSSSDDDDDEEEEQEAEKEGKGEERKSDTNKDDDANLKNLTNEKSDPKEPDNVSHTNEVEGVTDGNKDDAKNHETQAKEVEEPPAKKQCLEADSSKCVTNDKLEEKSIDKLIEAELKELGDKNKRLFLNLDAGCNGVGFVQMRKRDGDPGPKDIVQHMMTSAASTKKPISRFILRVLPVEVACYASEEEISRAMKPLVAQYFPVETQNPQKFAVLYEARANTGIDRMKIINSVAKSVPAPHKVDLSNPDKTIVVEIIKTVCMIGVVERYKELAKYNLRQLTSPK</sequence>
<feature type="compositionally biased region" description="Acidic residues" evidence="2">
    <location>
        <begin position="103"/>
        <end position="115"/>
    </location>
</feature>
<accession>A0ABQ8HI42</accession>
<protein>
    <recommendedName>
        <fullName evidence="3">THUMP domain-containing protein</fullName>
    </recommendedName>
</protein>
<keyword evidence="1" id="KW-0694">RNA-binding</keyword>
<feature type="compositionally biased region" description="Basic and acidic residues" evidence="2">
    <location>
        <begin position="116"/>
        <end position="151"/>
    </location>
</feature>
<dbReference type="PANTHER" id="PTHR13452">
    <property type="entry name" value="THUMP DOMAIN CONTAINING PROTEIN 1-RELATED"/>
    <property type="match status" value="1"/>
</dbReference>
<evidence type="ECO:0000256" key="1">
    <source>
        <dbReference type="PROSITE-ProRule" id="PRU00529"/>
    </source>
</evidence>
<dbReference type="Proteomes" id="UP000827721">
    <property type="component" value="Unassembled WGS sequence"/>
</dbReference>
<dbReference type="PROSITE" id="PS51165">
    <property type="entry name" value="THUMP"/>
    <property type="match status" value="1"/>
</dbReference>
<proteinExistence type="predicted"/>
<reference evidence="4 5" key="1">
    <citation type="submission" date="2021-02" db="EMBL/GenBank/DDBJ databases">
        <title>Plant Genome Project.</title>
        <authorList>
            <person name="Zhang R.-G."/>
        </authorList>
    </citation>
    <scope>NUCLEOTIDE SEQUENCE [LARGE SCALE GENOMIC DNA]</scope>
    <source>
        <tissue evidence="4">Leaves</tissue>
    </source>
</reference>
<dbReference type="Pfam" id="PF02926">
    <property type="entry name" value="THUMP"/>
    <property type="match status" value="1"/>
</dbReference>
<keyword evidence="5" id="KW-1185">Reference proteome</keyword>
<feature type="region of interest" description="Disordered" evidence="2">
    <location>
        <begin position="99"/>
        <end position="188"/>
    </location>
</feature>
<organism evidence="4 5">
    <name type="scientific">Xanthoceras sorbifolium</name>
    <dbReference type="NCBI Taxonomy" id="99658"/>
    <lineage>
        <taxon>Eukaryota</taxon>
        <taxon>Viridiplantae</taxon>
        <taxon>Streptophyta</taxon>
        <taxon>Embryophyta</taxon>
        <taxon>Tracheophyta</taxon>
        <taxon>Spermatophyta</taxon>
        <taxon>Magnoliopsida</taxon>
        <taxon>eudicotyledons</taxon>
        <taxon>Gunneridae</taxon>
        <taxon>Pentapetalae</taxon>
        <taxon>rosids</taxon>
        <taxon>malvids</taxon>
        <taxon>Sapindales</taxon>
        <taxon>Sapindaceae</taxon>
        <taxon>Xanthoceroideae</taxon>
        <taxon>Xanthoceras</taxon>
    </lineage>
</organism>
<evidence type="ECO:0000259" key="3">
    <source>
        <dbReference type="PROSITE" id="PS51165"/>
    </source>
</evidence>
<dbReference type="InterPro" id="IPR040183">
    <property type="entry name" value="THUMPD1-like"/>
</dbReference>